<dbReference type="InterPro" id="IPR027417">
    <property type="entry name" value="P-loop_NTPase"/>
</dbReference>
<dbReference type="PANTHER" id="PTHR23073">
    <property type="entry name" value="26S PROTEASOME REGULATORY SUBUNIT"/>
    <property type="match status" value="1"/>
</dbReference>
<gene>
    <name evidence="5" type="ORF">ACFQ16_10255</name>
</gene>
<dbReference type="Gene3D" id="3.40.50.300">
    <property type="entry name" value="P-loop containing nucleotide triphosphate hydrolases"/>
    <property type="match status" value="1"/>
</dbReference>
<dbReference type="InterPro" id="IPR003959">
    <property type="entry name" value="ATPase_AAA_core"/>
</dbReference>
<dbReference type="RefSeq" id="WP_263247382.1">
    <property type="nucleotide sequence ID" value="NZ_BAABLT010000020.1"/>
</dbReference>
<evidence type="ECO:0000256" key="2">
    <source>
        <dbReference type="ARBA" id="ARBA00022741"/>
    </source>
</evidence>
<dbReference type="InterPro" id="IPR003593">
    <property type="entry name" value="AAA+_ATPase"/>
</dbReference>
<reference evidence="6" key="1">
    <citation type="journal article" date="2019" name="Int. J. Syst. Evol. Microbiol.">
        <title>The Global Catalogue of Microorganisms (GCM) 10K type strain sequencing project: providing services to taxonomists for standard genome sequencing and annotation.</title>
        <authorList>
            <consortium name="The Broad Institute Genomics Platform"/>
            <consortium name="The Broad Institute Genome Sequencing Center for Infectious Disease"/>
            <person name="Wu L."/>
            <person name="Ma J."/>
        </authorList>
    </citation>
    <scope>NUCLEOTIDE SEQUENCE [LARGE SCALE GENOMIC DNA]</scope>
    <source>
        <strain evidence="6">CCUG 56401</strain>
    </source>
</reference>
<dbReference type="Pfam" id="PF00004">
    <property type="entry name" value="AAA"/>
    <property type="match status" value="1"/>
</dbReference>
<comment type="similarity">
    <text evidence="1">Belongs to the AAA ATPase family.</text>
</comment>
<dbReference type="Pfam" id="PF22977">
    <property type="entry name" value="WHD"/>
    <property type="match status" value="1"/>
</dbReference>
<dbReference type="CDD" id="cd19481">
    <property type="entry name" value="RecA-like_protease"/>
    <property type="match status" value="1"/>
</dbReference>
<evidence type="ECO:0000313" key="6">
    <source>
        <dbReference type="Proteomes" id="UP001597018"/>
    </source>
</evidence>
<organism evidence="5 6">
    <name type="scientific">Saccharopolyspora rosea</name>
    <dbReference type="NCBI Taxonomy" id="524884"/>
    <lineage>
        <taxon>Bacteria</taxon>
        <taxon>Bacillati</taxon>
        <taxon>Actinomycetota</taxon>
        <taxon>Actinomycetes</taxon>
        <taxon>Pseudonocardiales</taxon>
        <taxon>Pseudonocardiaceae</taxon>
        <taxon>Saccharopolyspora</taxon>
    </lineage>
</organism>
<evidence type="ECO:0000313" key="5">
    <source>
        <dbReference type="EMBL" id="MFD0920123.1"/>
    </source>
</evidence>
<dbReference type="InterPro" id="IPR050221">
    <property type="entry name" value="26S_Proteasome_ATPase"/>
</dbReference>
<dbReference type="GO" id="GO:0005524">
    <property type="term" value="F:ATP binding"/>
    <property type="evidence" value="ECO:0007669"/>
    <property type="project" value="UniProtKB-KW"/>
</dbReference>
<evidence type="ECO:0000256" key="3">
    <source>
        <dbReference type="ARBA" id="ARBA00022840"/>
    </source>
</evidence>
<dbReference type="SUPFAM" id="SSF52540">
    <property type="entry name" value="P-loop containing nucleoside triphosphate hydrolases"/>
    <property type="match status" value="1"/>
</dbReference>
<protein>
    <submittedName>
        <fullName evidence="5">ATP-binding protein</fullName>
    </submittedName>
</protein>
<sequence length="638" mass="68403">MTEDWTTANQEYLAAAVGAVGRRLRAGLGDVGDVAVDDLADARTAMAAPPALDSIAAVFGLSGFEQDVLLLCAAVELDASIARTCAEAHGDPTRTCVTFGLALAALPNPHWSALAPTAPLRCWHLVELADPRTPTGSPVHIDERVLHALVGINDPDDRVAALSEPLPPAPALPPTLREAAERTTECWAAGPQRVHLHGRHRPDLRAVASAACARRGWSAFLLRDSDVPSAPAERSLLARLCERESALGGSAWVVEVDDAVDGGRGALDFAGRLRAPTAVVTRHPLPSLPPGFREIAVPTAGIDEIRELWRAELGAAAGELDGWLSRIAFQFDLPVATIGSAVAEVAAGEGGAADPDSAGGRLWAACRRRGRAGLDDLAQRIETRSGWDDIVLPAAQSRTLREIAVHVAQSRRVLDEWGFRPGSGRGPGVTALFTGPSGTGKTLAAEVLAGALALDLYRIDLSQVVSKYIGETEKNLRRVFDAAETGGALLLFDEADALFGKRSEVRDSHDRYANVEVGYLLQRMETYRGLAILTTNFKSALDTAFLRRLDFVVQFPFPDAELRAEIWRRVFPERTPTDGLDPDDLARLVVDGGSIRNIARSAAFLAADADEPVRREHVLRSARAEYTKLDRPFPGAEL</sequence>
<dbReference type="InterPro" id="IPR054472">
    <property type="entry name" value="WHD"/>
</dbReference>
<evidence type="ECO:0000259" key="4">
    <source>
        <dbReference type="SMART" id="SM00382"/>
    </source>
</evidence>
<dbReference type="Proteomes" id="UP001597018">
    <property type="component" value="Unassembled WGS sequence"/>
</dbReference>
<dbReference type="SMART" id="SM00382">
    <property type="entry name" value="AAA"/>
    <property type="match status" value="1"/>
</dbReference>
<feature type="domain" description="AAA+ ATPase" evidence="4">
    <location>
        <begin position="427"/>
        <end position="559"/>
    </location>
</feature>
<comment type="caution">
    <text evidence="5">The sequence shown here is derived from an EMBL/GenBank/DDBJ whole genome shotgun (WGS) entry which is preliminary data.</text>
</comment>
<keyword evidence="2" id="KW-0547">Nucleotide-binding</keyword>
<keyword evidence="3 5" id="KW-0067">ATP-binding</keyword>
<accession>A0ABW3FQL5</accession>
<keyword evidence="6" id="KW-1185">Reference proteome</keyword>
<name>A0ABW3FQL5_9PSEU</name>
<dbReference type="EMBL" id="JBHTIW010000005">
    <property type="protein sequence ID" value="MFD0920123.1"/>
    <property type="molecule type" value="Genomic_DNA"/>
</dbReference>
<proteinExistence type="inferred from homology"/>
<evidence type="ECO:0000256" key="1">
    <source>
        <dbReference type="ARBA" id="ARBA00006914"/>
    </source>
</evidence>